<reference evidence="3" key="1">
    <citation type="journal article" date="2023" name="Plant J.">
        <title>Genome sequences and population genomics provide insights into the demographic history, inbreeding, and mutation load of two 'living fossil' tree species of Dipteronia.</title>
        <authorList>
            <person name="Feng Y."/>
            <person name="Comes H.P."/>
            <person name="Chen J."/>
            <person name="Zhu S."/>
            <person name="Lu R."/>
            <person name="Zhang X."/>
            <person name="Li P."/>
            <person name="Qiu J."/>
            <person name="Olsen K.M."/>
            <person name="Qiu Y."/>
        </authorList>
    </citation>
    <scope>NUCLEOTIDE SEQUENCE</scope>
    <source>
        <strain evidence="3">KIB01</strain>
    </source>
</reference>
<evidence type="ECO:0000313" key="3">
    <source>
        <dbReference type="EMBL" id="KAK2639821.1"/>
    </source>
</evidence>
<dbReference type="InterPro" id="IPR050942">
    <property type="entry name" value="F-box_BR-signaling"/>
</dbReference>
<feature type="region of interest" description="Disordered" evidence="1">
    <location>
        <begin position="1"/>
        <end position="20"/>
    </location>
</feature>
<evidence type="ECO:0000256" key="1">
    <source>
        <dbReference type="SAM" id="MobiDB-lite"/>
    </source>
</evidence>
<dbReference type="Pfam" id="PF03478">
    <property type="entry name" value="Beta-prop_KIB1-4"/>
    <property type="match status" value="1"/>
</dbReference>
<sequence>MMSTRQKKQPVKQIIDSTATPPPPLCGWSDLNKDVLRIIFRKLKDHDSHDNNNNTIYRCGNVCVSWQSVARSILPQYLLLLSNEGIFEDQNFNLKNKNSCFLFNLFTKRVGKISLPEELKGRRFNASSFGWLLTISIESPHEIALINPFSPDQKIELPDTTKIINMFNAERREFSNFNRELRVISSTNPLDPNCVFVAVDGDSFESTPAFCKLGDESWTIMSKLLWRVCTDVRFHKGKFYAVDLNGNLLSVHLNSLSSDDCIDCLVPESPKYRNINYLVELNDDLLLVGRRRVLTTLYEITVGFDVYKWIQDEKRWSDRVEDIGNNVILLGKYSSIAIPVGHPLKVICDGGDLKANSIYFIDDVRCWRSKHHNDAGLYNMASRKIDWRPKCWPIWISPVNWLRPML</sequence>
<dbReference type="PANTHER" id="PTHR44259">
    <property type="entry name" value="OS07G0183000 PROTEIN-RELATED"/>
    <property type="match status" value="1"/>
</dbReference>
<proteinExistence type="predicted"/>
<evidence type="ECO:0000259" key="2">
    <source>
        <dbReference type="Pfam" id="PF03478"/>
    </source>
</evidence>
<evidence type="ECO:0000313" key="4">
    <source>
        <dbReference type="Proteomes" id="UP001280121"/>
    </source>
</evidence>
<dbReference type="AlphaFoldDB" id="A0AAD9TPN2"/>
<comment type="caution">
    <text evidence="3">The sequence shown here is derived from an EMBL/GenBank/DDBJ whole genome shotgun (WGS) entry which is preliminary data.</text>
</comment>
<dbReference type="InterPro" id="IPR005174">
    <property type="entry name" value="KIB1-4_b-propeller"/>
</dbReference>
<gene>
    <name evidence="3" type="ORF">Ddye_027616</name>
</gene>
<name>A0AAD9TPN2_9ROSI</name>
<protein>
    <recommendedName>
        <fullName evidence="2">KIB1-4 beta-propeller domain-containing protein</fullName>
    </recommendedName>
</protein>
<feature type="domain" description="KIB1-4 beta-propeller" evidence="2">
    <location>
        <begin position="103"/>
        <end position="379"/>
    </location>
</feature>
<keyword evidence="4" id="KW-1185">Reference proteome</keyword>
<feature type="compositionally biased region" description="Basic residues" evidence="1">
    <location>
        <begin position="1"/>
        <end position="10"/>
    </location>
</feature>
<dbReference type="Proteomes" id="UP001280121">
    <property type="component" value="Unassembled WGS sequence"/>
</dbReference>
<dbReference type="EMBL" id="JANJYI010000008">
    <property type="protein sequence ID" value="KAK2639821.1"/>
    <property type="molecule type" value="Genomic_DNA"/>
</dbReference>
<dbReference type="PANTHER" id="PTHR44259:SF114">
    <property type="entry name" value="OS06G0707300 PROTEIN"/>
    <property type="match status" value="1"/>
</dbReference>
<accession>A0AAD9TPN2</accession>
<organism evidence="3 4">
    <name type="scientific">Dipteronia dyeriana</name>
    <dbReference type="NCBI Taxonomy" id="168575"/>
    <lineage>
        <taxon>Eukaryota</taxon>
        <taxon>Viridiplantae</taxon>
        <taxon>Streptophyta</taxon>
        <taxon>Embryophyta</taxon>
        <taxon>Tracheophyta</taxon>
        <taxon>Spermatophyta</taxon>
        <taxon>Magnoliopsida</taxon>
        <taxon>eudicotyledons</taxon>
        <taxon>Gunneridae</taxon>
        <taxon>Pentapetalae</taxon>
        <taxon>rosids</taxon>
        <taxon>malvids</taxon>
        <taxon>Sapindales</taxon>
        <taxon>Sapindaceae</taxon>
        <taxon>Hippocastanoideae</taxon>
        <taxon>Acereae</taxon>
        <taxon>Dipteronia</taxon>
    </lineage>
</organism>